<reference evidence="3 4" key="1">
    <citation type="journal article" date="2017" name="Curr. Biol.">
        <title>Genome architecture and evolution of a unichromosomal asexual nematode.</title>
        <authorList>
            <person name="Fradin H."/>
            <person name="Zegar C."/>
            <person name="Gutwein M."/>
            <person name="Lucas J."/>
            <person name="Kovtun M."/>
            <person name="Corcoran D."/>
            <person name="Baugh L.R."/>
            <person name="Kiontke K."/>
            <person name="Gunsalus K."/>
            <person name="Fitch D.H."/>
            <person name="Piano F."/>
        </authorList>
    </citation>
    <scope>NUCLEOTIDE SEQUENCE [LARGE SCALE GENOMIC DNA]</scope>
    <source>
        <strain evidence="3">PF1309</strain>
    </source>
</reference>
<keyword evidence="1" id="KW-0472">Membrane</keyword>
<feature type="transmembrane region" description="Helical" evidence="1">
    <location>
        <begin position="24"/>
        <end position="43"/>
    </location>
</feature>
<organism evidence="3 4">
    <name type="scientific">Diploscapter pachys</name>
    <dbReference type="NCBI Taxonomy" id="2018661"/>
    <lineage>
        <taxon>Eukaryota</taxon>
        <taxon>Metazoa</taxon>
        <taxon>Ecdysozoa</taxon>
        <taxon>Nematoda</taxon>
        <taxon>Chromadorea</taxon>
        <taxon>Rhabditida</taxon>
        <taxon>Rhabditina</taxon>
        <taxon>Rhabditomorpha</taxon>
        <taxon>Rhabditoidea</taxon>
        <taxon>Rhabditidae</taxon>
        <taxon>Diploscapter</taxon>
    </lineage>
</organism>
<keyword evidence="1" id="KW-1133">Transmembrane helix</keyword>
<dbReference type="Pfam" id="PF23346">
    <property type="entry name" value="DUF7087"/>
    <property type="match status" value="1"/>
</dbReference>
<feature type="transmembrane region" description="Helical" evidence="1">
    <location>
        <begin position="131"/>
        <end position="152"/>
    </location>
</feature>
<keyword evidence="4" id="KW-1185">Reference proteome</keyword>
<dbReference type="InterPro" id="IPR055514">
    <property type="entry name" value="DUF7087"/>
</dbReference>
<gene>
    <name evidence="3" type="ORF">WR25_23953</name>
</gene>
<dbReference type="PANTHER" id="PTHR36940">
    <property type="entry name" value="PROTEIN CBG20338"/>
    <property type="match status" value="1"/>
</dbReference>
<proteinExistence type="predicted"/>
<dbReference type="PANTHER" id="PTHR36940:SF1">
    <property type="entry name" value="DUF3278 DOMAIN-CONTAINING PROTEIN"/>
    <property type="match status" value="1"/>
</dbReference>
<dbReference type="Proteomes" id="UP000218231">
    <property type="component" value="Unassembled WGS sequence"/>
</dbReference>
<accession>A0A2A2LAH4</accession>
<feature type="domain" description="DUF7087" evidence="2">
    <location>
        <begin position="15"/>
        <end position="150"/>
    </location>
</feature>
<feature type="transmembrane region" description="Helical" evidence="1">
    <location>
        <begin position="49"/>
        <end position="68"/>
    </location>
</feature>
<evidence type="ECO:0000313" key="4">
    <source>
        <dbReference type="Proteomes" id="UP000218231"/>
    </source>
</evidence>
<dbReference type="AlphaFoldDB" id="A0A2A2LAH4"/>
<sequence length="154" mass="17608">MAESSSWQNKIQNVKYDYEEMVMLARRVLLGIGAFEELLLFFAFAKIGFFEWLLLTLIAAFSIVISYVRYSRRLDGRYDLRVLLGISKDGKSVKMPQDYADFAGMLFCPFVAGVILFLFNHLENGLFNLSTIVHMLTSGAGLGMEFYEIFVLNQ</sequence>
<feature type="transmembrane region" description="Helical" evidence="1">
    <location>
        <begin position="99"/>
        <end position="119"/>
    </location>
</feature>
<keyword evidence="1" id="KW-0812">Transmembrane</keyword>
<protein>
    <recommendedName>
        <fullName evidence="2">DUF7087 domain-containing protein</fullName>
    </recommendedName>
</protein>
<evidence type="ECO:0000256" key="1">
    <source>
        <dbReference type="SAM" id="Phobius"/>
    </source>
</evidence>
<evidence type="ECO:0000313" key="3">
    <source>
        <dbReference type="EMBL" id="PAV83138.1"/>
    </source>
</evidence>
<dbReference type="EMBL" id="LIAE01006990">
    <property type="protein sequence ID" value="PAV83138.1"/>
    <property type="molecule type" value="Genomic_DNA"/>
</dbReference>
<name>A0A2A2LAH4_9BILA</name>
<comment type="caution">
    <text evidence="3">The sequence shown here is derived from an EMBL/GenBank/DDBJ whole genome shotgun (WGS) entry which is preliminary data.</text>
</comment>
<evidence type="ECO:0000259" key="2">
    <source>
        <dbReference type="Pfam" id="PF23346"/>
    </source>
</evidence>